<dbReference type="InterPro" id="IPR018673">
    <property type="entry name" value="DUF2141"/>
</dbReference>
<proteinExistence type="predicted"/>
<accession>A0A382LDY5</accession>
<dbReference type="Pfam" id="PF09912">
    <property type="entry name" value="DUF2141"/>
    <property type="match status" value="1"/>
</dbReference>
<organism evidence="1">
    <name type="scientific">marine metagenome</name>
    <dbReference type="NCBI Taxonomy" id="408172"/>
    <lineage>
        <taxon>unclassified sequences</taxon>
        <taxon>metagenomes</taxon>
        <taxon>ecological metagenomes</taxon>
    </lineage>
</organism>
<gene>
    <name evidence="1" type="ORF">METZ01_LOCUS287723</name>
</gene>
<evidence type="ECO:0000313" key="1">
    <source>
        <dbReference type="EMBL" id="SVC34869.1"/>
    </source>
</evidence>
<dbReference type="AlphaFoldDB" id="A0A382LDY5"/>
<evidence type="ECO:0008006" key="2">
    <source>
        <dbReference type="Google" id="ProtNLM"/>
    </source>
</evidence>
<protein>
    <recommendedName>
        <fullName evidence="2">DUF2141 domain-containing protein</fullName>
    </recommendedName>
</protein>
<reference evidence="1" key="1">
    <citation type="submission" date="2018-05" db="EMBL/GenBank/DDBJ databases">
        <authorList>
            <person name="Lanie J.A."/>
            <person name="Ng W.-L."/>
            <person name="Kazmierczak K.M."/>
            <person name="Andrzejewski T.M."/>
            <person name="Davidsen T.M."/>
            <person name="Wayne K.J."/>
            <person name="Tettelin H."/>
            <person name="Glass J.I."/>
            <person name="Rusch D."/>
            <person name="Podicherti R."/>
            <person name="Tsui H.-C.T."/>
            <person name="Winkler M.E."/>
        </authorList>
    </citation>
    <scope>NUCLEOTIDE SEQUENCE</scope>
</reference>
<name>A0A382LDY5_9ZZZZ</name>
<sequence>MKNRMLVFASGLACLSVALTPETVGGNSKPVAFVRASGGHWGRAVGFSELGYRGTHTAKAEQANEERFETLEQSSSLAVSIADAKHDDGSAGVALWNGPEGFPEEIEHAIRITYVPVVAGAAAALFEDLMPGRYAVTVYNDRNGNETFDKNWIGIPRESWGVSNNARPRLRAPGYGEAVFELDIGEHRVEIELR</sequence>
<dbReference type="EMBL" id="UINC01086424">
    <property type="protein sequence ID" value="SVC34869.1"/>
    <property type="molecule type" value="Genomic_DNA"/>
</dbReference>